<dbReference type="RefSeq" id="WP_145195524.1">
    <property type="nucleotide sequence ID" value="NZ_CP036434.1"/>
</dbReference>
<dbReference type="Proteomes" id="UP000320390">
    <property type="component" value="Chromosome"/>
</dbReference>
<evidence type="ECO:0000313" key="1">
    <source>
        <dbReference type="EMBL" id="QDV05861.1"/>
    </source>
</evidence>
<keyword evidence="2" id="KW-1185">Reference proteome</keyword>
<name>A0A518EP49_9BACT</name>
<evidence type="ECO:0000313" key="2">
    <source>
        <dbReference type="Proteomes" id="UP000320390"/>
    </source>
</evidence>
<organism evidence="1 2">
    <name type="scientific">Saltatorellus ferox</name>
    <dbReference type="NCBI Taxonomy" id="2528018"/>
    <lineage>
        <taxon>Bacteria</taxon>
        <taxon>Pseudomonadati</taxon>
        <taxon>Planctomycetota</taxon>
        <taxon>Planctomycetia</taxon>
        <taxon>Planctomycetia incertae sedis</taxon>
        <taxon>Saltatorellus</taxon>
    </lineage>
</organism>
<gene>
    <name evidence="1" type="ORF">Poly30_13640</name>
</gene>
<dbReference type="EMBL" id="CP036434">
    <property type="protein sequence ID" value="QDV05861.1"/>
    <property type="molecule type" value="Genomic_DNA"/>
</dbReference>
<proteinExistence type="predicted"/>
<sequence>MLDEKEVPFAIRLAVNSDLRGCEEIHAVRPPGRPPGYERVWCHEIEYRATPVDPERVNAAALCLHGLAFNLLNTFRALAGASDYIDEPPELGLRRTRQLLPIPGRIVVSARRATFVIMDAALQSWLQAWRRLEAFHPPPAAV</sequence>
<dbReference type="AlphaFoldDB" id="A0A518EP49"/>
<evidence type="ECO:0008006" key="3">
    <source>
        <dbReference type="Google" id="ProtNLM"/>
    </source>
</evidence>
<protein>
    <recommendedName>
        <fullName evidence="3">Transposase DDE domain-containing protein</fullName>
    </recommendedName>
</protein>
<reference evidence="1 2" key="1">
    <citation type="submission" date="2019-02" db="EMBL/GenBank/DDBJ databases">
        <title>Deep-cultivation of Planctomycetes and their phenomic and genomic characterization uncovers novel biology.</title>
        <authorList>
            <person name="Wiegand S."/>
            <person name="Jogler M."/>
            <person name="Boedeker C."/>
            <person name="Pinto D."/>
            <person name="Vollmers J."/>
            <person name="Rivas-Marin E."/>
            <person name="Kohn T."/>
            <person name="Peeters S.H."/>
            <person name="Heuer A."/>
            <person name="Rast P."/>
            <person name="Oberbeckmann S."/>
            <person name="Bunk B."/>
            <person name="Jeske O."/>
            <person name="Meyerdierks A."/>
            <person name="Storesund J.E."/>
            <person name="Kallscheuer N."/>
            <person name="Luecker S."/>
            <person name="Lage O.M."/>
            <person name="Pohl T."/>
            <person name="Merkel B.J."/>
            <person name="Hornburger P."/>
            <person name="Mueller R.-W."/>
            <person name="Bruemmer F."/>
            <person name="Labrenz M."/>
            <person name="Spormann A.M."/>
            <person name="Op den Camp H."/>
            <person name="Overmann J."/>
            <person name="Amann R."/>
            <person name="Jetten M.S.M."/>
            <person name="Mascher T."/>
            <person name="Medema M.H."/>
            <person name="Devos D.P."/>
            <person name="Kaster A.-K."/>
            <person name="Ovreas L."/>
            <person name="Rohde M."/>
            <person name="Galperin M.Y."/>
            <person name="Jogler C."/>
        </authorList>
    </citation>
    <scope>NUCLEOTIDE SEQUENCE [LARGE SCALE GENOMIC DNA]</scope>
    <source>
        <strain evidence="1 2">Poly30</strain>
    </source>
</reference>
<accession>A0A518EP49</accession>